<feature type="transmembrane region" description="Helical" evidence="1">
    <location>
        <begin position="242"/>
        <end position="262"/>
    </location>
</feature>
<dbReference type="RefSeq" id="XP_008712961.1">
    <property type="nucleotide sequence ID" value="XM_008714739.1"/>
</dbReference>
<gene>
    <name evidence="3" type="ORF">HMPREF1541_10068</name>
</gene>
<dbReference type="Pfam" id="PF20237">
    <property type="entry name" value="DUF6594"/>
    <property type="match status" value="1"/>
</dbReference>
<accession>W2S8X9</accession>
<dbReference type="PANTHER" id="PTHR34502">
    <property type="entry name" value="DUF6594 DOMAIN-CONTAINING PROTEIN-RELATED"/>
    <property type="match status" value="1"/>
</dbReference>
<evidence type="ECO:0000313" key="3">
    <source>
        <dbReference type="EMBL" id="ETN45191.1"/>
    </source>
</evidence>
<sequence length="291" mass="32104">MNGYYRLAAAQATHTDYAIFRRYMPLHTVDLNRLQAEIAYLWDDLRGQLAADRASGDATRARYECELRLLLESKDVKKPKQLVILDQLRQKLKEYAEAQLRYHAIQQLPTAAPVHQQGLRDWMLDQEGGGDCFPDIEGLLWGAEYAYDLVSLSAKNQKEDAITSFISNTCMALYHQTLGHRWKQQSKIPDPFSGQRQPTPIYSYSDKAIASVVGTCSNLLASMIPALGALALFYIKSAEARMGAIVGLTFSFSVAVSLVAGAGRTECFVATSAFAAVLMVFVGNDGAVCSC</sequence>
<dbReference type="InterPro" id="IPR046529">
    <property type="entry name" value="DUF6594"/>
</dbReference>
<keyword evidence="4" id="KW-1185">Reference proteome</keyword>
<feature type="domain" description="DUF6594" evidence="2">
    <location>
        <begin position="4"/>
        <end position="279"/>
    </location>
</feature>
<evidence type="ECO:0000256" key="1">
    <source>
        <dbReference type="SAM" id="Phobius"/>
    </source>
</evidence>
<dbReference type="OrthoDB" id="3533814at2759"/>
<dbReference type="STRING" id="1220924.W2S8X9"/>
<dbReference type="InParanoid" id="W2S8X9"/>
<feature type="transmembrane region" description="Helical" evidence="1">
    <location>
        <begin position="268"/>
        <end position="288"/>
    </location>
</feature>
<protein>
    <recommendedName>
        <fullName evidence="2">DUF6594 domain-containing protein</fullName>
    </recommendedName>
</protein>
<keyword evidence="1" id="KW-0472">Membrane</keyword>
<dbReference type="PANTHER" id="PTHR34502:SF5">
    <property type="entry name" value="DUF6594 DOMAIN-CONTAINING PROTEIN"/>
    <property type="match status" value="1"/>
</dbReference>
<name>W2S8X9_CYPE1</name>
<reference evidence="3 4" key="1">
    <citation type="submission" date="2013-03" db="EMBL/GenBank/DDBJ databases">
        <title>The Genome Sequence of Phialophora europaea CBS 101466.</title>
        <authorList>
            <consortium name="The Broad Institute Genomics Platform"/>
            <person name="Cuomo C."/>
            <person name="de Hoog S."/>
            <person name="Gorbushina A."/>
            <person name="Walker B."/>
            <person name="Young S.K."/>
            <person name="Zeng Q."/>
            <person name="Gargeya S."/>
            <person name="Fitzgerald M."/>
            <person name="Haas B."/>
            <person name="Abouelleil A."/>
            <person name="Allen A.W."/>
            <person name="Alvarado L."/>
            <person name="Arachchi H.M."/>
            <person name="Berlin A.M."/>
            <person name="Chapman S.B."/>
            <person name="Gainer-Dewar J."/>
            <person name="Goldberg J."/>
            <person name="Griggs A."/>
            <person name="Gujja S."/>
            <person name="Hansen M."/>
            <person name="Howarth C."/>
            <person name="Imamovic A."/>
            <person name="Ireland A."/>
            <person name="Larimer J."/>
            <person name="McCowan C."/>
            <person name="Murphy C."/>
            <person name="Pearson M."/>
            <person name="Poon T.W."/>
            <person name="Priest M."/>
            <person name="Roberts A."/>
            <person name="Saif S."/>
            <person name="Shea T."/>
            <person name="Sisk P."/>
            <person name="Sykes S."/>
            <person name="Wortman J."/>
            <person name="Nusbaum C."/>
            <person name="Birren B."/>
        </authorList>
    </citation>
    <scope>NUCLEOTIDE SEQUENCE [LARGE SCALE GENOMIC DNA]</scope>
    <source>
        <strain evidence="3 4">CBS 101466</strain>
    </source>
</reference>
<evidence type="ECO:0000259" key="2">
    <source>
        <dbReference type="Pfam" id="PF20237"/>
    </source>
</evidence>
<keyword evidence="1" id="KW-0812">Transmembrane</keyword>
<dbReference type="Proteomes" id="UP000030752">
    <property type="component" value="Unassembled WGS sequence"/>
</dbReference>
<dbReference type="GeneID" id="19977407"/>
<feature type="transmembrane region" description="Helical" evidence="1">
    <location>
        <begin position="208"/>
        <end position="235"/>
    </location>
</feature>
<keyword evidence="1" id="KW-1133">Transmembrane helix</keyword>
<dbReference type="AlphaFoldDB" id="W2S8X9"/>
<dbReference type="eggNOG" id="ENOG502RIUW">
    <property type="taxonomic scope" value="Eukaryota"/>
</dbReference>
<proteinExistence type="predicted"/>
<dbReference type="HOGENOM" id="CLU_051118_2_1_1"/>
<dbReference type="VEuPathDB" id="FungiDB:HMPREF1541_10068"/>
<evidence type="ECO:0000313" key="4">
    <source>
        <dbReference type="Proteomes" id="UP000030752"/>
    </source>
</evidence>
<dbReference type="EMBL" id="KB822713">
    <property type="protein sequence ID" value="ETN45191.1"/>
    <property type="molecule type" value="Genomic_DNA"/>
</dbReference>
<organism evidence="3 4">
    <name type="scientific">Cyphellophora europaea (strain CBS 101466)</name>
    <name type="common">Phialophora europaea</name>
    <dbReference type="NCBI Taxonomy" id="1220924"/>
    <lineage>
        <taxon>Eukaryota</taxon>
        <taxon>Fungi</taxon>
        <taxon>Dikarya</taxon>
        <taxon>Ascomycota</taxon>
        <taxon>Pezizomycotina</taxon>
        <taxon>Eurotiomycetes</taxon>
        <taxon>Chaetothyriomycetidae</taxon>
        <taxon>Chaetothyriales</taxon>
        <taxon>Cyphellophoraceae</taxon>
        <taxon>Cyphellophora</taxon>
    </lineage>
</organism>